<accession>A0A9P5PKH4</accession>
<proteinExistence type="predicted"/>
<gene>
    <name evidence="1" type="ORF">BDP27DRAFT_1449110</name>
</gene>
<dbReference type="Proteomes" id="UP000772434">
    <property type="component" value="Unassembled WGS sequence"/>
</dbReference>
<organism evidence="1 2">
    <name type="scientific">Rhodocollybia butyracea</name>
    <dbReference type="NCBI Taxonomy" id="206335"/>
    <lineage>
        <taxon>Eukaryota</taxon>
        <taxon>Fungi</taxon>
        <taxon>Dikarya</taxon>
        <taxon>Basidiomycota</taxon>
        <taxon>Agaricomycotina</taxon>
        <taxon>Agaricomycetes</taxon>
        <taxon>Agaricomycetidae</taxon>
        <taxon>Agaricales</taxon>
        <taxon>Marasmiineae</taxon>
        <taxon>Omphalotaceae</taxon>
        <taxon>Rhodocollybia</taxon>
    </lineage>
</organism>
<dbReference type="EMBL" id="JADNRY010000075">
    <property type="protein sequence ID" value="KAF9067266.1"/>
    <property type="molecule type" value="Genomic_DNA"/>
</dbReference>
<evidence type="ECO:0000313" key="1">
    <source>
        <dbReference type="EMBL" id="KAF9067266.1"/>
    </source>
</evidence>
<sequence length="310" mass="34130">MSDLSVESVEIYTAVAAAFAAEDERAAAQRSAGIQTAAVVPAAIAADIRIAITEAVAVAVPFAVAIVFAAHDERAAAFDKWLSAELASLKTELESLKRLVHSSITPLKPIFRGHLAKGAASRIFWETSYPTLAQSLCTPEDVSELTILFNSLDKNLSHEDRAHRAVGIYRRHRCRDMETPSDRNAYKKAFPLPQTVQPAGKYDFLSSSKLKTSGLINEEDRKWLEQNISDIIASPRNGVARKVTATHLATFLELEEQASSPEYVRYAAFYLIVFGFSHKDINNQPPAVLEHAVLTNCECYLIQAISQSLR</sequence>
<reference evidence="1" key="1">
    <citation type="submission" date="2020-11" db="EMBL/GenBank/DDBJ databases">
        <authorList>
            <consortium name="DOE Joint Genome Institute"/>
            <person name="Ahrendt S."/>
            <person name="Riley R."/>
            <person name="Andreopoulos W."/>
            <person name="Labutti K."/>
            <person name="Pangilinan J."/>
            <person name="Ruiz-Duenas F.J."/>
            <person name="Barrasa J.M."/>
            <person name="Sanchez-Garcia M."/>
            <person name="Camarero S."/>
            <person name="Miyauchi S."/>
            <person name="Serrano A."/>
            <person name="Linde D."/>
            <person name="Babiker R."/>
            <person name="Drula E."/>
            <person name="Ayuso-Fernandez I."/>
            <person name="Pacheco R."/>
            <person name="Padilla G."/>
            <person name="Ferreira P."/>
            <person name="Barriuso J."/>
            <person name="Kellner H."/>
            <person name="Castanera R."/>
            <person name="Alfaro M."/>
            <person name="Ramirez L."/>
            <person name="Pisabarro A.G."/>
            <person name="Kuo A."/>
            <person name="Tritt A."/>
            <person name="Lipzen A."/>
            <person name="He G."/>
            <person name="Yan M."/>
            <person name="Ng V."/>
            <person name="Cullen D."/>
            <person name="Martin F."/>
            <person name="Rosso M.-N."/>
            <person name="Henrissat B."/>
            <person name="Hibbett D."/>
            <person name="Martinez A.T."/>
            <person name="Grigoriev I.V."/>
        </authorList>
    </citation>
    <scope>NUCLEOTIDE SEQUENCE</scope>
    <source>
        <strain evidence="1">AH 40177</strain>
    </source>
</reference>
<evidence type="ECO:0000313" key="2">
    <source>
        <dbReference type="Proteomes" id="UP000772434"/>
    </source>
</evidence>
<name>A0A9P5PKH4_9AGAR</name>
<keyword evidence="2" id="KW-1185">Reference proteome</keyword>
<dbReference type="AlphaFoldDB" id="A0A9P5PKH4"/>
<comment type="caution">
    <text evidence="1">The sequence shown here is derived from an EMBL/GenBank/DDBJ whole genome shotgun (WGS) entry which is preliminary data.</text>
</comment>
<protein>
    <submittedName>
        <fullName evidence="1">Uncharacterized protein</fullName>
    </submittedName>
</protein>